<protein>
    <recommendedName>
        <fullName evidence="12">Innexin</fullName>
    </recommendedName>
</protein>
<keyword evidence="14" id="KW-1185">Reference proteome</keyword>
<dbReference type="PROSITE" id="PS51013">
    <property type="entry name" value="PANNEXIN"/>
    <property type="match status" value="1"/>
</dbReference>
<accession>A0AAW1UJ12</accession>
<evidence type="ECO:0000256" key="4">
    <source>
        <dbReference type="ARBA" id="ARBA00022475"/>
    </source>
</evidence>
<dbReference type="PRINTS" id="PR01262">
    <property type="entry name" value="INNEXIN"/>
</dbReference>
<dbReference type="EMBL" id="JARQZJ010000091">
    <property type="protein sequence ID" value="KAK9883601.1"/>
    <property type="molecule type" value="Genomic_DNA"/>
</dbReference>
<dbReference type="PANTHER" id="PTHR11893:SF41">
    <property type="entry name" value="INNEXIN INX2"/>
    <property type="match status" value="1"/>
</dbReference>
<evidence type="ECO:0000256" key="5">
    <source>
        <dbReference type="ARBA" id="ARBA00022692"/>
    </source>
</evidence>
<keyword evidence="8 12" id="KW-1133">Transmembrane helix</keyword>
<dbReference type="GO" id="GO:0005921">
    <property type="term" value="C:gap junction"/>
    <property type="evidence" value="ECO:0007669"/>
    <property type="project" value="UniProtKB-SubCell"/>
</dbReference>
<keyword evidence="11 12" id="KW-0407">Ion channel</keyword>
<evidence type="ECO:0000313" key="14">
    <source>
        <dbReference type="Proteomes" id="UP001431783"/>
    </source>
</evidence>
<gene>
    <name evidence="12" type="primary">inx</name>
    <name evidence="13" type="ORF">WA026_001776</name>
</gene>
<feature type="transmembrane region" description="Helical" evidence="12">
    <location>
        <begin position="274"/>
        <end position="295"/>
    </location>
</feature>
<evidence type="ECO:0000256" key="6">
    <source>
        <dbReference type="ARBA" id="ARBA00022868"/>
    </source>
</evidence>
<dbReference type="Pfam" id="PF00876">
    <property type="entry name" value="Innexin"/>
    <property type="match status" value="1"/>
</dbReference>
<evidence type="ECO:0000256" key="2">
    <source>
        <dbReference type="ARBA" id="ARBA00004651"/>
    </source>
</evidence>
<organism evidence="13 14">
    <name type="scientific">Henosepilachna vigintioctopunctata</name>
    <dbReference type="NCBI Taxonomy" id="420089"/>
    <lineage>
        <taxon>Eukaryota</taxon>
        <taxon>Metazoa</taxon>
        <taxon>Ecdysozoa</taxon>
        <taxon>Arthropoda</taxon>
        <taxon>Hexapoda</taxon>
        <taxon>Insecta</taxon>
        <taxon>Pterygota</taxon>
        <taxon>Neoptera</taxon>
        <taxon>Endopterygota</taxon>
        <taxon>Coleoptera</taxon>
        <taxon>Polyphaga</taxon>
        <taxon>Cucujiformia</taxon>
        <taxon>Coccinelloidea</taxon>
        <taxon>Coccinellidae</taxon>
        <taxon>Epilachninae</taxon>
        <taxon>Epilachnini</taxon>
        <taxon>Henosepilachna</taxon>
    </lineage>
</organism>
<comment type="similarity">
    <text evidence="12">Belongs to the pannexin family.</text>
</comment>
<comment type="caution">
    <text evidence="12">Lacks conserved residue(s) required for the propagation of feature annotation.</text>
</comment>
<keyword evidence="6" id="KW-0303">Gap junction</keyword>
<feature type="transmembrane region" description="Helical" evidence="12">
    <location>
        <begin position="26"/>
        <end position="43"/>
    </location>
</feature>
<keyword evidence="9 12" id="KW-0406">Ion transport</keyword>
<keyword evidence="10 12" id="KW-0472">Membrane</keyword>
<dbReference type="PANTHER" id="PTHR11893">
    <property type="entry name" value="INNEXIN"/>
    <property type="match status" value="1"/>
</dbReference>
<sequence>MIDFVNSVKSLLKIETVRTDNNLFKLHYKFTVIMLVVFSILLTSKQYFGDPISCDVGGSKPGKDVIELFCWIHGTYIVSNTLNDTELPGLSNEYEKHLSNFVENTLFSQSHDPTQLIWQKYYQWVCIMFCFQALLFYIPRYIWKSWEGGRINLLVKDLRGPLVSPSWNVDSKTKLVRYLMSGKNSHTLYACRFTFCEISNLINVISQIYLMDWFLMGKFTVYGIAMKTFQNFSPMDQVFPKLAKCKYYNRGPSGDIQNYDALCILPLNVLNEKLFLILWFWLYILTGLTVIGLVYRFCVILSPSIRTYLLVGHSRYVGRKQIMCVIKEISYGDFFVLHNVGSNVNPLIFQELIDGIYEYMKNHKRIYKAHPSVIDL</sequence>
<feature type="transmembrane region" description="Helical" evidence="12">
    <location>
        <begin position="121"/>
        <end position="143"/>
    </location>
</feature>
<dbReference type="InterPro" id="IPR000990">
    <property type="entry name" value="Innexin"/>
</dbReference>
<comment type="subcellular location">
    <subcellularLocation>
        <location evidence="1">Cell junction</location>
        <location evidence="1">Gap junction</location>
    </subcellularLocation>
    <subcellularLocation>
        <location evidence="2 12">Cell membrane</location>
        <topology evidence="2 12">Multi-pass membrane protein</topology>
    </subcellularLocation>
</comment>
<evidence type="ECO:0000256" key="8">
    <source>
        <dbReference type="ARBA" id="ARBA00022989"/>
    </source>
</evidence>
<keyword evidence="4" id="KW-1003">Cell membrane</keyword>
<evidence type="ECO:0000256" key="11">
    <source>
        <dbReference type="ARBA" id="ARBA00023303"/>
    </source>
</evidence>
<evidence type="ECO:0000256" key="10">
    <source>
        <dbReference type="ARBA" id="ARBA00023136"/>
    </source>
</evidence>
<proteinExistence type="inferred from homology"/>
<dbReference type="GO" id="GO:0007602">
    <property type="term" value="P:phototransduction"/>
    <property type="evidence" value="ECO:0007669"/>
    <property type="project" value="TreeGrafter"/>
</dbReference>
<dbReference type="AlphaFoldDB" id="A0AAW1UJ12"/>
<evidence type="ECO:0000256" key="12">
    <source>
        <dbReference type="RuleBase" id="RU010713"/>
    </source>
</evidence>
<comment type="caution">
    <text evidence="13">The sequence shown here is derived from an EMBL/GenBank/DDBJ whole genome shotgun (WGS) entry which is preliminary data.</text>
</comment>
<evidence type="ECO:0000313" key="13">
    <source>
        <dbReference type="EMBL" id="KAK9883601.1"/>
    </source>
</evidence>
<dbReference type="GO" id="GO:0005886">
    <property type="term" value="C:plasma membrane"/>
    <property type="evidence" value="ECO:0007669"/>
    <property type="project" value="UniProtKB-SubCell"/>
</dbReference>
<reference evidence="13 14" key="1">
    <citation type="submission" date="2023-03" db="EMBL/GenBank/DDBJ databases">
        <title>Genome insight into feeding habits of ladybird beetles.</title>
        <authorList>
            <person name="Li H.-S."/>
            <person name="Huang Y.-H."/>
            <person name="Pang H."/>
        </authorList>
    </citation>
    <scope>NUCLEOTIDE SEQUENCE [LARGE SCALE GENOMIC DNA]</scope>
    <source>
        <strain evidence="13">SYSU_2023b</strain>
        <tissue evidence="13">Whole body</tissue>
    </source>
</reference>
<dbReference type="Proteomes" id="UP001431783">
    <property type="component" value="Unassembled WGS sequence"/>
</dbReference>
<evidence type="ECO:0000256" key="1">
    <source>
        <dbReference type="ARBA" id="ARBA00004610"/>
    </source>
</evidence>
<name>A0AAW1UJ12_9CUCU</name>
<comment type="function">
    <text evidence="12">Structural component of the gap junctions.</text>
</comment>
<keyword evidence="5 12" id="KW-0812">Transmembrane</keyword>
<evidence type="ECO:0000256" key="7">
    <source>
        <dbReference type="ARBA" id="ARBA00022949"/>
    </source>
</evidence>
<dbReference type="GO" id="GO:0005243">
    <property type="term" value="F:gap junction channel activity"/>
    <property type="evidence" value="ECO:0007669"/>
    <property type="project" value="TreeGrafter"/>
</dbReference>
<dbReference type="GO" id="GO:0034220">
    <property type="term" value="P:monoatomic ion transmembrane transport"/>
    <property type="evidence" value="ECO:0007669"/>
    <property type="project" value="UniProtKB-KW"/>
</dbReference>
<keyword evidence="3 12" id="KW-0813">Transport</keyword>
<evidence type="ECO:0000256" key="3">
    <source>
        <dbReference type="ARBA" id="ARBA00022448"/>
    </source>
</evidence>
<evidence type="ECO:0000256" key="9">
    <source>
        <dbReference type="ARBA" id="ARBA00023065"/>
    </source>
</evidence>
<keyword evidence="7" id="KW-0965">Cell junction</keyword>